<proteinExistence type="predicted"/>
<comment type="caution">
    <text evidence="1">The sequence shown here is derived from an EMBL/GenBank/DDBJ whole genome shotgun (WGS) entry which is preliminary data.</text>
</comment>
<dbReference type="Proteomes" id="UP000824076">
    <property type="component" value="Unassembled WGS sequence"/>
</dbReference>
<reference evidence="1" key="1">
    <citation type="submission" date="2020-10" db="EMBL/GenBank/DDBJ databases">
        <authorList>
            <person name="Gilroy R."/>
        </authorList>
    </citation>
    <scope>NUCLEOTIDE SEQUENCE</scope>
    <source>
        <strain evidence="1">17073</strain>
    </source>
</reference>
<evidence type="ECO:0000313" key="1">
    <source>
        <dbReference type="EMBL" id="HIU39213.1"/>
    </source>
</evidence>
<organism evidence="1 2">
    <name type="scientific">Candidatus Limisoma intestinavium</name>
    <dbReference type="NCBI Taxonomy" id="2840856"/>
    <lineage>
        <taxon>Bacteria</taxon>
        <taxon>Pseudomonadati</taxon>
        <taxon>Bacteroidota</taxon>
        <taxon>Bacteroidia</taxon>
        <taxon>Bacteroidales</taxon>
        <taxon>Candidatus Limisoma</taxon>
    </lineage>
</organism>
<sequence length="392" mass="44744">MQKQLYIFNPENDLALASGTKNYTAPAHASQLRSDLQLLPLWYANYPCHILAKCNKENLQYIEMIRHKLPRIGTVDIGNVSNGNYHVQPWGWSAAILSELIRMGMKCPLSFDDAKYLRDISHRRISIYVFQWLKRNYPNIPLPETPCLCHTFSEIEEASQHFKDMIAKVPWSGSGRGICRMKNENLPIYKIWAEGILKKQGALICEKYLDKLQDFAMEYYVEKERARFVGFSIFYNTPQMSYDHAIVTTSEKSEHILKTKYFMQAGIEIDTVKKAMSECLISFLPSEYVGYVGVDMMAYRTNDNQIAINPCIEVNLRATMGVVSAALGDRVVHPDKIGTMSILYHPTETDLIAAKSKWKEAVFKDGFLYEGTLSLVPITDNTRYTATLAVAE</sequence>
<evidence type="ECO:0008006" key="3">
    <source>
        <dbReference type="Google" id="ProtNLM"/>
    </source>
</evidence>
<accession>A0A9D1ILC5</accession>
<dbReference type="SUPFAM" id="SSF56059">
    <property type="entry name" value="Glutathione synthetase ATP-binding domain-like"/>
    <property type="match status" value="1"/>
</dbReference>
<evidence type="ECO:0000313" key="2">
    <source>
        <dbReference type="Proteomes" id="UP000824076"/>
    </source>
</evidence>
<protein>
    <recommendedName>
        <fullName evidence="3">ATP-grasp domain-containing protein</fullName>
    </recommendedName>
</protein>
<name>A0A9D1ILC5_9BACT</name>
<dbReference type="AlphaFoldDB" id="A0A9D1ILC5"/>
<reference evidence="1" key="2">
    <citation type="journal article" date="2021" name="PeerJ">
        <title>Extensive microbial diversity within the chicken gut microbiome revealed by metagenomics and culture.</title>
        <authorList>
            <person name="Gilroy R."/>
            <person name="Ravi A."/>
            <person name="Getino M."/>
            <person name="Pursley I."/>
            <person name="Horton D.L."/>
            <person name="Alikhan N.F."/>
            <person name="Baker D."/>
            <person name="Gharbi K."/>
            <person name="Hall N."/>
            <person name="Watson M."/>
            <person name="Adriaenssens E.M."/>
            <person name="Foster-Nyarko E."/>
            <person name="Jarju S."/>
            <person name="Secka A."/>
            <person name="Antonio M."/>
            <person name="Oren A."/>
            <person name="Chaudhuri R.R."/>
            <person name="La Ragione R."/>
            <person name="Hildebrand F."/>
            <person name="Pallen M.J."/>
        </authorList>
    </citation>
    <scope>NUCLEOTIDE SEQUENCE</scope>
    <source>
        <strain evidence="1">17073</strain>
    </source>
</reference>
<dbReference type="EMBL" id="DVMS01000172">
    <property type="protein sequence ID" value="HIU39213.1"/>
    <property type="molecule type" value="Genomic_DNA"/>
</dbReference>
<gene>
    <name evidence="1" type="ORF">IAD18_06070</name>
</gene>